<dbReference type="GO" id="GO:0005737">
    <property type="term" value="C:cytoplasm"/>
    <property type="evidence" value="ECO:0007669"/>
    <property type="project" value="TreeGrafter"/>
</dbReference>
<dbReference type="InterPro" id="IPR039760">
    <property type="entry name" value="MOFRL_protein"/>
</dbReference>
<dbReference type="InterPro" id="IPR025286">
    <property type="entry name" value="MOFRL_assoc_dom"/>
</dbReference>
<dbReference type="PANTHER" id="PTHR12227">
    <property type="entry name" value="GLYCERATE KINASE"/>
    <property type="match status" value="1"/>
</dbReference>
<feature type="domain" description="MOFRL-associated" evidence="2">
    <location>
        <begin position="12"/>
        <end position="249"/>
    </location>
</feature>
<dbReference type="KEGG" id="lpav:PLANPX_1745"/>
<evidence type="ECO:0000313" key="3">
    <source>
        <dbReference type="EMBL" id="BBO32133.1"/>
    </source>
</evidence>
<dbReference type="Pfam" id="PF05161">
    <property type="entry name" value="MOFRL"/>
    <property type="match status" value="1"/>
</dbReference>
<name>A0A5K7XCT1_9BACT</name>
<organism evidence="3 4">
    <name type="scientific">Lacipirellula parvula</name>
    <dbReference type="NCBI Taxonomy" id="2650471"/>
    <lineage>
        <taxon>Bacteria</taxon>
        <taxon>Pseudomonadati</taxon>
        <taxon>Planctomycetota</taxon>
        <taxon>Planctomycetia</taxon>
        <taxon>Pirellulales</taxon>
        <taxon>Lacipirellulaceae</taxon>
        <taxon>Lacipirellula</taxon>
    </lineage>
</organism>
<keyword evidence="3" id="KW-0808">Transferase</keyword>
<dbReference type="Gene3D" id="3.40.1480.10">
    <property type="entry name" value="MOFRL domain"/>
    <property type="match status" value="1"/>
</dbReference>
<dbReference type="PANTHER" id="PTHR12227:SF0">
    <property type="entry name" value="GLYCERATE KINASE"/>
    <property type="match status" value="1"/>
</dbReference>
<dbReference type="InterPro" id="IPR007835">
    <property type="entry name" value="MOFRL"/>
</dbReference>
<keyword evidence="4" id="KW-1185">Reference proteome</keyword>
<sequence length="467" mass="48518">MRRTPEQLRADALRIWRAGLDAVRSPQLIFDAVEVEGSTLRLGEEFIDLDAIDRIAVVGGGKAAAGMAVALEQALGPRLLKAKHVTGIVNVPADCLQPTDAIRLHAGRPAGLNEPTEAGVAGVREMLQLVSQLGPRDLCICLISGGGSALLPAPIEGFALADKALLTREMSARGATIEQMNAVRRALSSVKGGGLAAACKAGRLVALVLSDVPGDDLAAISSGPTILGHSQPQPALEVIANLSLANLEAGARAQMLLEQRLAAAATSPNSQNHANNDPTATVANDFGCRIENLLIGNNATAVDGAGVEAERLGYSHAMLSANAPEGLVEEVAAGIVAMARRMRDEPGPDCLISGGEPTVRLAPAAERGRGGRNQQLCLAALVEERDWRRLCLVSGGTDGEDGPTNAAGACIDELIAAELQRTKLDPRSYLARNDAYTLFDAVGGLLVTGPTHTNVCDLRVLTVSAKN</sequence>
<feature type="domain" description="MOFRL" evidence="1">
    <location>
        <begin position="350"/>
        <end position="457"/>
    </location>
</feature>
<dbReference type="AlphaFoldDB" id="A0A5K7XCT1"/>
<dbReference type="GO" id="GO:0043798">
    <property type="term" value="F:glycerate 2-kinase activity"/>
    <property type="evidence" value="ECO:0007669"/>
    <property type="project" value="UniProtKB-EC"/>
</dbReference>
<dbReference type="EC" id="2.7.1.165" evidence="3"/>
<dbReference type="Proteomes" id="UP000326837">
    <property type="component" value="Chromosome"/>
</dbReference>
<dbReference type="GO" id="GO:0008887">
    <property type="term" value="F:glycerate kinase activity"/>
    <property type="evidence" value="ECO:0007669"/>
    <property type="project" value="InterPro"/>
</dbReference>
<dbReference type="SUPFAM" id="SSF82544">
    <property type="entry name" value="GckA/TtuD-like"/>
    <property type="match status" value="1"/>
</dbReference>
<dbReference type="EMBL" id="AP021861">
    <property type="protein sequence ID" value="BBO32133.1"/>
    <property type="molecule type" value="Genomic_DNA"/>
</dbReference>
<dbReference type="InterPro" id="IPR037035">
    <property type="entry name" value="GK-like_C_sf"/>
</dbReference>
<dbReference type="Pfam" id="PF13660">
    <property type="entry name" value="DUF4147"/>
    <property type="match status" value="1"/>
</dbReference>
<dbReference type="Gene3D" id="3.40.50.10180">
    <property type="entry name" value="Glycerate kinase, MOFRL-like N-terminal domain"/>
    <property type="match status" value="1"/>
</dbReference>
<reference evidence="4" key="1">
    <citation type="submission" date="2019-10" db="EMBL/GenBank/DDBJ databases">
        <title>Lacipirellula parvula gen. nov., sp. nov., representing a lineage of planctomycetes widespread in freshwater anoxic habitats, and description of the family Lacipirellulaceae.</title>
        <authorList>
            <person name="Dedysh S.N."/>
            <person name="Kulichevskaya I.S."/>
            <person name="Beletsky A.V."/>
            <person name="Rakitin A.L."/>
            <person name="Mardanov A.V."/>
            <person name="Ivanova A.A."/>
            <person name="Saltykova V.X."/>
            <person name="Rijpstra W.I.C."/>
            <person name="Sinninghe Damste J.S."/>
            <person name="Ravin N.V."/>
        </authorList>
    </citation>
    <scope>NUCLEOTIDE SEQUENCE [LARGE SCALE GENOMIC DNA]</scope>
    <source>
        <strain evidence="4">PX69</strain>
    </source>
</reference>
<accession>A0A5K7XCT1</accession>
<evidence type="ECO:0000259" key="1">
    <source>
        <dbReference type="Pfam" id="PF05161"/>
    </source>
</evidence>
<keyword evidence="3" id="KW-0418">Kinase</keyword>
<dbReference type="RefSeq" id="WP_152098151.1">
    <property type="nucleotide sequence ID" value="NZ_AP021861.1"/>
</dbReference>
<evidence type="ECO:0000259" key="2">
    <source>
        <dbReference type="Pfam" id="PF13660"/>
    </source>
</evidence>
<dbReference type="InterPro" id="IPR038614">
    <property type="entry name" value="GK_N_sf"/>
</dbReference>
<gene>
    <name evidence="3" type="ORF">PLANPX_1745</name>
</gene>
<proteinExistence type="predicted"/>
<protein>
    <submittedName>
        <fullName evidence="3">D-glycerate 2-kinase</fullName>
        <ecNumber evidence="3">2.7.1.165</ecNumber>
    </submittedName>
</protein>
<evidence type="ECO:0000313" key="4">
    <source>
        <dbReference type="Proteomes" id="UP000326837"/>
    </source>
</evidence>